<feature type="compositionally biased region" description="Basic and acidic residues" evidence="1">
    <location>
        <begin position="199"/>
        <end position="210"/>
    </location>
</feature>
<gene>
    <name evidence="3" type="ORF">C0081_14785</name>
</gene>
<evidence type="ECO:0000313" key="4">
    <source>
        <dbReference type="Proteomes" id="UP000234881"/>
    </source>
</evidence>
<dbReference type="CDD" id="cd00279">
    <property type="entry name" value="YlxR"/>
    <property type="match status" value="1"/>
</dbReference>
<reference evidence="3 4" key="1">
    <citation type="submission" date="2018-01" db="EMBL/GenBank/DDBJ databases">
        <title>The draft genome sequence of Cohaesibacter sp. H1304.</title>
        <authorList>
            <person name="Wang N.-N."/>
            <person name="Du Z.-J."/>
        </authorList>
    </citation>
    <scope>NUCLEOTIDE SEQUENCE [LARGE SCALE GENOMIC DNA]</scope>
    <source>
        <strain evidence="3 4">H1304</strain>
    </source>
</reference>
<dbReference type="EMBL" id="PKUQ01000031">
    <property type="protein sequence ID" value="PLW76174.1"/>
    <property type="molecule type" value="Genomic_DNA"/>
</dbReference>
<sequence>MPRKSEQTTRQCLVTRDVLPKSEMIRFVLAPDRTVVPDFKMKLPGRGVWVTADRKIVEQAADKGLFARGFKEKTQSCEGLTQLVAEQLEKGCLSSLSMTRKAGQIVTGFAKVESAIAQGGTIGLIHAADAAEDGQKKLAQAMRRHLGSDRELPIVRRFSADALSKALGHGNVVHAALLAGTASKSFLKQVAMLQAYSQSKDRDFDSDRDTGPAAHAS</sequence>
<accession>A0A2N5XNU4</accession>
<dbReference type="GO" id="GO:0003677">
    <property type="term" value="F:DNA binding"/>
    <property type="evidence" value="ECO:0007669"/>
    <property type="project" value="UniProtKB-KW"/>
</dbReference>
<dbReference type="Gene3D" id="3.30.1330.30">
    <property type="match status" value="1"/>
</dbReference>
<keyword evidence="3" id="KW-0238">DNA-binding</keyword>
<dbReference type="PANTHER" id="PTHR34215">
    <property type="entry name" value="BLL0784 PROTEIN"/>
    <property type="match status" value="1"/>
</dbReference>
<proteinExistence type="predicted"/>
<dbReference type="SUPFAM" id="SSF55315">
    <property type="entry name" value="L30e-like"/>
    <property type="match status" value="1"/>
</dbReference>
<dbReference type="SUPFAM" id="SSF64376">
    <property type="entry name" value="YlxR-like"/>
    <property type="match status" value="1"/>
</dbReference>
<dbReference type="InterPro" id="IPR007393">
    <property type="entry name" value="YlxR_dom"/>
</dbReference>
<evidence type="ECO:0000313" key="3">
    <source>
        <dbReference type="EMBL" id="PLW76174.1"/>
    </source>
</evidence>
<dbReference type="RefSeq" id="WP_101534608.1">
    <property type="nucleotide sequence ID" value="NZ_JBFHIU010000002.1"/>
</dbReference>
<dbReference type="OrthoDB" id="9799836at2"/>
<evidence type="ECO:0000256" key="1">
    <source>
        <dbReference type="SAM" id="MobiDB-lite"/>
    </source>
</evidence>
<dbReference type="Gene3D" id="3.30.1230.10">
    <property type="entry name" value="YlxR-like"/>
    <property type="match status" value="1"/>
</dbReference>
<dbReference type="AlphaFoldDB" id="A0A2N5XNU4"/>
<dbReference type="Proteomes" id="UP000234881">
    <property type="component" value="Unassembled WGS sequence"/>
</dbReference>
<name>A0A2N5XNU4_9HYPH</name>
<dbReference type="InterPro" id="IPR029064">
    <property type="entry name" value="Ribosomal_eL30-like_sf"/>
</dbReference>
<protein>
    <submittedName>
        <fullName evidence="3">DNA-binding protein</fullName>
    </submittedName>
</protein>
<feature type="domain" description="YlxR" evidence="2">
    <location>
        <begin position="10"/>
        <end position="78"/>
    </location>
</feature>
<comment type="caution">
    <text evidence="3">The sequence shown here is derived from an EMBL/GenBank/DDBJ whole genome shotgun (WGS) entry which is preliminary data.</text>
</comment>
<dbReference type="Pfam" id="PF04296">
    <property type="entry name" value="YlxR"/>
    <property type="match status" value="1"/>
</dbReference>
<organism evidence="3 4">
    <name type="scientific">Cohaesibacter celericrescens</name>
    <dbReference type="NCBI Taxonomy" id="2067669"/>
    <lineage>
        <taxon>Bacteria</taxon>
        <taxon>Pseudomonadati</taxon>
        <taxon>Pseudomonadota</taxon>
        <taxon>Alphaproteobacteria</taxon>
        <taxon>Hyphomicrobiales</taxon>
        <taxon>Cohaesibacteraceae</taxon>
    </lineage>
</organism>
<dbReference type="PANTHER" id="PTHR34215:SF1">
    <property type="entry name" value="YLXR DOMAIN-CONTAINING PROTEIN"/>
    <property type="match status" value="1"/>
</dbReference>
<feature type="region of interest" description="Disordered" evidence="1">
    <location>
        <begin position="197"/>
        <end position="217"/>
    </location>
</feature>
<keyword evidence="4" id="KW-1185">Reference proteome</keyword>
<dbReference type="NCBIfam" id="NF006622">
    <property type="entry name" value="PRK09190.1"/>
    <property type="match status" value="1"/>
</dbReference>
<dbReference type="InterPro" id="IPR037465">
    <property type="entry name" value="YlxR"/>
</dbReference>
<evidence type="ECO:0000259" key="2">
    <source>
        <dbReference type="Pfam" id="PF04296"/>
    </source>
</evidence>
<dbReference type="InterPro" id="IPR035931">
    <property type="entry name" value="YlxR-like_sf"/>
</dbReference>